<dbReference type="GO" id="GO:0004674">
    <property type="term" value="F:protein serine/threonine kinase activity"/>
    <property type="evidence" value="ECO:0007669"/>
    <property type="project" value="UniProtKB-KW"/>
</dbReference>
<dbReference type="Proteomes" id="UP000323067">
    <property type="component" value="Chromosome vi"/>
</dbReference>
<dbReference type="Gene3D" id="1.10.510.10">
    <property type="entry name" value="Transferase(Phosphotransferase) domain 1"/>
    <property type="match status" value="1"/>
</dbReference>
<dbReference type="PANTHER" id="PTHR47634:SF9">
    <property type="entry name" value="PROTEIN KINASE DOMAIN-CONTAINING PROTEIN-RELATED"/>
    <property type="match status" value="1"/>
</dbReference>
<keyword evidence="5 10" id="KW-0418">Kinase</keyword>
<evidence type="ECO:0000313" key="10">
    <source>
        <dbReference type="EMBL" id="ATY60987.1"/>
    </source>
</evidence>
<dbReference type="PANTHER" id="PTHR47634">
    <property type="entry name" value="PROTEIN KINASE DOMAIN-CONTAINING PROTEIN-RELATED"/>
    <property type="match status" value="1"/>
</dbReference>
<dbReference type="InterPro" id="IPR051334">
    <property type="entry name" value="SRPK"/>
</dbReference>
<keyword evidence="2" id="KW-0723">Serine/threonine-protein kinase</keyword>
<dbReference type="PROSITE" id="PS50011">
    <property type="entry name" value="PROTEIN_KINASE_DOM"/>
    <property type="match status" value="1"/>
</dbReference>
<dbReference type="Pfam" id="PF00069">
    <property type="entry name" value="Pkinase"/>
    <property type="match status" value="2"/>
</dbReference>
<evidence type="ECO:0000313" key="11">
    <source>
        <dbReference type="Proteomes" id="UP000323067"/>
    </source>
</evidence>
<keyword evidence="3" id="KW-0808">Transferase</keyword>
<dbReference type="AlphaFoldDB" id="A0A2H4SD13"/>
<dbReference type="GO" id="GO:0000245">
    <property type="term" value="P:spliceosomal complex assembly"/>
    <property type="evidence" value="ECO:0007669"/>
    <property type="project" value="TreeGrafter"/>
</dbReference>
<evidence type="ECO:0000256" key="5">
    <source>
        <dbReference type="ARBA" id="ARBA00022777"/>
    </source>
</evidence>
<proteinExistence type="predicted"/>
<keyword evidence="4" id="KW-0547">Nucleotide-binding</keyword>
<evidence type="ECO:0000256" key="3">
    <source>
        <dbReference type="ARBA" id="ARBA00022679"/>
    </source>
</evidence>
<dbReference type="SMART" id="SM00220">
    <property type="entry name" value="S_TKc"/>
    <property type="match status" value="1"/>
</dbReference>
<dbReference type="VEuPathDB" id="FungiDB:CCM_03493"/>
<protein>
    <recommendedName>
        <fullName evidence="1">non-specific serine/threonine protein kinase</fullName>
        <ecNumber evidence="1">2.7.11.1</ecNumber>
    </recommendedName>
</protein>
<evidence type="ECO:0000256" key="7">
    <source>
        <dbReference type="ARBA" id="ARBA00047899"/>
    </source>
</evidence>
<evidence type="ECO:0000256" key="1">
    <source>
        <dbReference type="ARBA" id="ARBA00012513"/>
    </source>
</evidence>
<dbReference type="InterPro" id="IPR011009">
    <property type="entry name" value="Kinase-like_dom_sf"/>
</dbReference>
<dbReference type="InterPro" id="IPR000719">
    <property type="entry name" value="Prot_kinase_dom"/>
</dbReference>
<gene>
    <name evidence="10" type="ORF">A9K55_005491</name>
</gene>
<dbReference type="Gene3D" id="3.30.200.20">
    <property type="entry name" value="Phosphorylase Kinase, domain 1"/>
    <property type="match status" value="1"/>
</dbReference>
<evidence type="ECO:0000256" key="2">
    <source>
        <dbReference type="ARBA" id="ARBA00022527"/>
    </source>
</evidence>
<sequence length="432" mass="48719">MSSESHNDAMKWSSLAVHGNDDDLEDVYGYKPGGYHPVHIDDDLDSGRYRVLHKFGYGGSSTVWLCRDTSYNTPTYVAVKIIAAELTEESCHELDMDRHMRELGVDRQPEAHLLCFPLRDFRQTGPNGTHICIVYPVLGPPLHLAMETFKDKFSQDDCARIVRGLVRQVASGIALLHANGICHGDLRPPNVLLRLESLEGLTTSEVYDIVGEPEAAEVVAKDSSGAPVLVPGIPQYLVYPIERVKPDHLSRQISITDFGEAFNHSTEGERLTGIPRPYSAPELVFDKKGGLAADLWALACLAFETRLGGKIIEPCDIMGPDDTEYLLAVILFLGRLPDKWWDTWDTRDEFIARSNGGTHSRLELRVENWGEREEERSIDEKARGQCRYDGELWDISQSEVEVMSKLLEQLLQYEPEKRLAAQDAVNHEWFRM</sequence>
<comment type="catalytic activity">
    <reaction evidence="8">
        <text>L-seryl-[protein] + ATP = O-phospho-L-seryl-[protein] + ADP + H(+)</text>
        <dbReference type="Rhea" id="RHEA:17989"/>
        <dbReference type="Rhea" id="RHEA-COMP:9863"/>
        <dbReference type="Rhea" id="RHEA-COMP:11604"/>
        <dbReference type="ChEBI" id="CHEBI:15378"/>
        <dbReference type="ChEBI" id="CHEBI:29999"/>
        <dbReference type="ChEBI" id="CHEBI:30616"/>
        <dbReference type="ChEBI" id="CHEBI:83421"/>
        <dbReference type="ChEBI" id="CHEBI:456216"/>
        <dbReference type="EC" id="2.7.11.1"/>
    </reaction>
</comment>
<dbReference type="EMBL" id="CP023323">
    <property type="protein sequence ID" value="ATY60987.1"/>
    <property type="molecule type" value="Genomic_DNA"/>
</dbReference>
<dbReference type="OrthoDB" id="5979581at2759"/>
<evidence type="ECO:0000256" key="4">
    <source>
        <dbReference type="ARBA" id="ARBA00022741"/>
    </source>
</evidence>
<comment type="catalytic activity">
    <reaction evidence="7">
        <text>L-threonyl-[protein] + ATP = O-phospho-L-threonyl-[protein] + ADP + H(+)</text>
        <dbReference type="Rhea" id="RHEA:46608"/>
        <dbReference type="Rhea" id="RHEA-COMP:11060"/>
        <dbReference type="Rhea" id="RHEA-COMP:11605"/>
        <dbReference type="ChEBI" id="CHEBI:15378"/>
        <dbReference type="ChEBI" id="CHEBI:30013"/>
        <dbReference type="ChEBI" id="CHEBI:30616"/>
        <dbReference type="ChEBI" id="CHEBI:61977"/>
        <dbReference type="ChEBI" id="CHEBI:456216"/>
        <dbReference type="EC" id="2.7.11.1"/>
    </reaction>
</comment>
<dbReference type="GO" id="GO:0050684">
    <property type="term" value="P:regulation of mRNA processing"/>
    <property type="evidence" value="ECO:0007669"/>
    <property type="project" value="TreeGrafter"/>
</dbReference>
<feature type="domain" description="Protein kinase" evidence="9">
    <location>
        <begin position="49"/>
        <end position="430"/>
    </location>
</feature>
<keyword evidence="6" id="KW-0067">ATP-binding</keyword>
<organism evidence="10 11">
    <name type="scientific">Cordyceps militaris</name>
    <name type="common">Caterpillar fungus</name>
    <name type="synonym">Clavaria militaris</name>
    <dbReference type="NCBI Taxonomy" id="73501"/>
    <lineage>
        <taxon>Eukaryota</taxon>
        <taxon>Fungi</taxon>
        <taxon>Dikarya</taxon>
        <taxon>Ascomycota</taxon>
        <taxon>Pezizomycotina</taxon>
        <taxon>Sordariomycetes</taxon>
        <taxon>Hypocreomycetidae</taxon>
        <taxon>Hypocreales</taxon>
        <taxon>Cordycipitaceae</taxon>
        <taxon>Cordyceps</taxon>
    </lineage>
</organism>
<dbReference type="EC" id="2.7.11.1" evidence="1"/>
<accession>A0A2H4SD13</accession>
<reference evidence="10 11" key="1">
    <citation type="journal article" date="2017" name="BMC Genomics">
        <title>Chromosome level assembly and secondary metabolite potential of the parasitic fungus Cordyceps militaris.</title>
        <authorList>
            <person name="Kramer G.J."/>
            <person name="Nodwell J.R."/>
        </authorList>
    </citation>
    <scope>NUCLEOTIDE SEQUENCE [LARGE SCALE GENOMIC DNA]</scope>
    <source>
        <strain evidence="10 11">ATCC 34164</strain>
    </source>
</reference>
<evidence type="ECO:0000259" key="9">
    <source>
        <dbReference type="PROSITE" id="PS50011"/>
    </source>
</evidence>
<dbReference type="VEuPathDB" id="FungiDB:A9K55_005491"/>
<dbReference type="SUPFAM" id="SSF56112">
    <property type="entry name" value="Protein kinase-like (PK-like)"/>
    <property type="match status" value="1"/>
</dbReference>
<dbReference type="GO" id="GO:0005524">
    <property type="term" value="F:ATP binding"/>
    <property type="evidence" value="ECO:0007669"/>
    <property type="project" value="UniProtKB-KW"/>
</dbReference>
<evidence type="ECO:0000256" key="8">
    <source>
        <dbReference type="ARBA" id="ARBA00048679"/>
    </source>
</evidence>
<evidence type="ECO:0000256" key="6">
    <source>
        <dbReference type="ARBA" id="ARBA00022840"/>
    </source>
</evidence>
<name>A0A2H4SD13_CORMI</name>